<accession>A0A3L6KW59</accession>
<keyword evidence="1" id="KW-1133">Transmembrane helix</keyword>
<dbReference type="CDD" id="cd22997">
    <property type="entry name" value="GT_LH"/>
    <property type="match status" value="1"/>
</dbReference>
<keyword evidence="1" id="KW-0472">Membrane</keyword>
<dbReference type="PANTHER" id="PTHR36587">
    <property type="entry name" value="EXPRESSION SITE-ASSOCIATED GENE 3 (ESAG3)-LIKE PROTEIN"/>
    <property type="match status" value="1"/>
</dbReference>
<name>A0A3L6KW59_9TRYP</name>
<evidence type="ECO:0000313" key="3">
    <source>
        <dbReference type="Proteomes" id="UP000266743"/>
    </source>
</evidence>
<reference evidence="2 3" key="1">
    <citation type="submission" date="2018-09" db="EMBL/GenBank/DDBJ databases">
        <title>whole genome sequence of T. equiperdum IVM-t1 strain.</title>
        <authorList>
            <person name="Suganuma K."/>
        </authorList>
    </citation>
    <scope>NUCLEOTIDE SEQUENCE [LARGE SCALE GENOMIC DNA]</scope>
    <source>
        <strain evidence="2 3">IVM-t1</strain>
    </source>
</reference>
<evidence type="ECO:0000313" key="2">
    <source>
        <dbReference type="EMBL" id="RHW68579.1"/>
    </source>
</evidence>
<comment type="caution">
    <text evidence="2">The sequence shown here is derived from an EMBL/GenBank/DDBJ whole genome shotgun (WGS) entry which is preliminary data.</text>
</comment>
<proteinExistence type="predicted"/>
<organism evidence="2 3">
    <name type="scientific">Trypanosoma brucei equiperdum</name>
    <dbReference type="NCBI Taxonomy" id="630700"/>
    <lineage>
        <taxon>Eukaryota</taxon>
        <taxon>Discoba</taxon>
        <taxon>Euglenozoa</taxon>
        <taxon>Kinetoplastea</taxon>
        <taxon>Metakinetoplastina</taxon>
        <taxon>Trypanosomatida</taxon>
        <taxon>Trypanosomatidae</taxon>
        <taxon>Trypanosoma</taxon>
    </lineage>
</organism>
<feature type="transmembrane region" description="Helical" evidence="1">
    <location>
        <begin position="33"/>
        <end position="51"/>
    </location>
</feature>
<protein>
    <submittedName>
        <fullName evidence="2">Expression site-associated 3 (ESAG3)-like protein</fullName>
    </submittedName>
</protein>
<dbReference type="Proteomes" id="UP000266743">
    <property type="component" value="Chromosome 10"/>
</dbReference>
<evidence type="ECO:0000256" key="1">
    <source>
        <dbReference type="SAM" id="Phobius"/>
    </source>
</evidence>
<keyword evidence="1" id="KW-0812">Transmembrane</keyword>
<dbReference type="PANTHER" id="PTHR36587:SF2">
    <property type="entry name" value="EXPRESSION SITE-ASSOCIATED GENE 3 (ESAG3)-LIKE PROTEIN"/>
    <property type="match status" value="1"/>
</dbReference>
<gene>
    <name evidence="2" type="ORF">DPX39_100102200</name>
</gene>
<dbReference type="AlphaFoldDB" id="A0A3L6KW59"/>
<dbReference type="EMBL" id="QSBY01000010">
    <property type="protein sequence ID" value="RHW68579.1"/>
    <property type="molecule type" value="Genomic_DNA"/>
</dbReference>
<sequence>MYEYTVCGNPCFISFLEKMKGAKKFYGKRRKRTCVIGAALLLIFLLCRMLFIRTEEVEDTTFEEGCWEREMRSEGVGDVKVRYVVIQTKPSPGWCRMLVSSLVVGIDVITIGLDGVYHHTSRPHWFLNYIESAGLSDDDVIVTFDGADTVFVNKHNLQCAISKFISTTPSKPENFDEEKILKGVQKSPLLFTAERGCFASQLSVLFSIRGRKHEKRCERFYRGEISKAKATGAERVMRMPKSGRAYLNAGGVIGRVWAFKEAIGGFSKLREKSDRWWCDQTIWTILFAWSVNQQDTGGKAVHLRKGLISLDYDARYFLIPSYTSPIRSMILHFSGLIRDWKWWFPGVVRRLVWIQRMRDDVYQRDSRSLLTKTSLTIYGAKGEKYIRKFADVCNVDEAVDYTWLSTVRSKH</sequence>